<evidence type="ECO:0000256" key="1">
    <source>
        <dbReference type="SAM" id="Phobius"/>
    </source>
</evidence>
<gene>
    <name evidence="2" type="ORF">QOZ95_005092</name>
</gene>
<keyword evidence="3" id="KW-1185">Reference proteome</keyword>
<dbReference type="EMBL" id="JAUSWA010000046">
    <property type="protein sequence ID" value="MDQ0496892.1"/>
    <property type="molecule type" value="Genomic_DNA"/>
</dbReference>
<sequence length="166" mass="19100">MKYRTINIAVAIVFVLAWGVYGTYYFLNLNTSMQEVVLNQENVDKVYLQISRRPSELTPSTDLDMDVILKDKERVQAILDQFSNVKLKKVSKIDNNIKVAYIYNVIIHPKTDQDVPADYSIEILNSKFISISGSGGRRKSLYQTYKITDGFDYNSFKTSMDTLFVK</sequence>
<protein>
    <submittedName>
        <fullName evidence="2">Uncharacterized protein</fullName>
    </submittedName>
</protein>
<organism evidence="2 3">
    <name type="scientific">Paenibacillus brasilensis</name>
    <dbReference type="NCBI Taxonomy" id="128574"/>
    <lineage>
        <taxon>Bacteria</taxon>
        <taxon>Bacillati</taxon>
        <taxon>Bacillota</taxon>
        <taxon>Bacilli</taxon>
        <taxon>Bacillales</taxon>
        <taxon>Paenibacillaceae</taxon>
        <taxon>Paenibacillus</taxon>
    </lineage>
</organism>
<reference evidence="2 3" key="1">
    <citation type="submission" date="2023-07" db="EMBL/GenBank/DDBJ databases">
        <title>Genomic Encyclopedia of Type Strains, Phase IV (KMG-IV): sequencing the most valuable type-strain genomes for metagenomic binning, comparative biology and taxonomic classification.</title>
        <authorList>
            <person name="Goeker M."/>
        </authorList>
    </citation>
    <scope>NUCLEOTIDE SEQUENCE [LARGE SCALE GENOMIC DNA]</scope>
    <source>
        <strain evidence="2 3">DSM 14914</strain>
    </source>
</reference>
<evidence type="ECO:0000313" key="3">
    <source>
        <dbReference type="Proteomes" id="UP001242811"/>
    </source>
</evidence>
<feature type="transmembrane region" description="Helical" evidence="1">
    <location>
        <begin position="6"/>
        <end position="27"/>
    </location>
</feature>
<dbReference type="RefSeq" id="WP_152378641.1">
    <property type="nucleotide sequence ID" value="NZ_CP045297.1"/>
</dbReference>
<name>A0ABU0L6H1_9BACL</name>
<evidence type="ECO:0000313" key="2">
    <source>
        <dbReference type="EMBL" id="MDQ0496892.1"/>
    </source>
</evidence>
<keyword evidence="1" id="KW-0812">Transmembrane</keyword>
<dbReference type="Proteomes" id="UP001242811">
    <property type="component" value="Unassembled WGS sequence"/>
</dbReference>
<accession>A0ABU0L6H1</accession>
<proteinExistence type="predicted"/>
<keyword evidence="1" id="KW-0472">Membrane</keyword>
<comment type="caution">
    <text evidence="2">The sequence shown here is derived from an EMBL/GenBank/DDBJ whole genome shotgun (WGS) entry which is preliminary data.</text>
</comment>
<keyword evidence="1" id="KW-1133">Transmembrane helix</keyword>